<dbReference type="SUPFAM" id="SSF47473">
    <property type="entry name" value="EF-hand"/>
    <property type="match status" value="1"/>
</dbReference>
<sequence>MVMGRQLLSWAFAILIASPLTLPLHLVPPLVFLSVLSPSGASDMGASRASSLSSPAGTTAEASTGAGEMTPLQKHVSFFDRDKDGLIYPWETYQGFRAIGCGTAFSSASAVFINGFLGPKTQPENLASPLLPIYVSNIKKGKHAGDSGAYDTEGRFVPAKFEEIFQKHAHANPNALTSDELMEMLKANRDPKDYTAWIAAYTEWTTLYALCKDKDGLLPKETIRSVYDGSLFYQLEKERNASKGYNN</sequence>
<dbReference type="AlphaFoldDB" id="A0A1D1ZET5"/>
<dbReference type="PANTHER" id="PTHR31495">
    <property type="entry name" value="PEROXYGENASE 3-RELATED"/>
    <property type="match status" value="1"/>
</dbReference>
<evidence type="ECO:0000256" key="1">
    <source>
        <dbReference type="ARBA" id="ARBA00006765"/>
    </source>
</evidence>
<gene>
    <name evidence="3" type="primary">PXG5</name>
    <name evidence="3" type="ORF">g.39209</name>
</gene>
<evidence type="ECO:0000313" key="3">
    <source>
        <dbReference type="EMBL" id="JAT65482.1"/>
    </source>
</evidence>
<name>A0A1D1ZET5_9ARAE</name>
<protein>
    <submittedName>
        <fullName evidence="3">Putative peroxygenase 5</fullName>
    </submittedName>
</protein>
<accession>A0A1D1ZET5</accession>
<proteinExistence type="inferred from homology"/>
<dbReference type="PANTHER" id="PTHR31495:SF1">
    <property type="entry name" value="INACTIVE PEROXYGENASE-LIKE PROTEIN-RELATED"/>
    <property type="match status" value="1"/>
</dbReference>
<dbReference type="GO" id="GO:0004497">
    <property type="term" value="F:monooxygenase activity"/>
    <property type="evidence" value="ECO:0007669"/>
    <property type="project" value="TreeGrafter"/>
</dbReference>
<dbReference type="EMBL" id="GDJX01002454">
    <property type="protein sequence ID" value="JAT65482.1"/>
    <property type="molecule type" value="Transcribed_RNA"/>
</dbReference>
<dbReference type="InterPro" id="IPR011992">
    <property type="entry name" value="EF-hand-dom_pair"/>
</dbReference>
<dbReference type="InterPro" id="IPR007736">
    <property type="entry name" value="Caleosin-related"/>
</dbReference>
<dbReference type="Pfam" id="PF05042">
    <property type="entry name" value="Caleosin"/>
    <property type="match status" value="1"/>
</dbReference>
<reference evidence="3" key="1">
    <citation type="submission" date="2015-07" db="EMBL/GenBank/DDBJ databases">
        <title>Transcriptome Assembly of Anthurium amnicola.</title>
        <authorList>
            <person name="Suzuki J."/>
        </authorList>
    </citation>
    <scope>NUCLEOTIDE SEQUENCE</scope>
</reference>
<feature type="compositionally biased region" description="Low complexity" evidence="2">
    <location>
        <begin position="53"/>
        <end position="66"/>
    </location>
</feature>
<comment type="similarity">
    <text evidence="1">Belongs to the caleosin family.</text>
</comment>
<organism evidence="3">
    <name type="scientific">Anthurium amnicola</name>
    <dbReference type="NCBI Taxonomy" id="1678845"/>
    <lineage>
        <taxon>Eukaryota</taxon>
        <taxon>Viridiplantae</taxon>
        <taxon>Streptophyta</taxon>
        <taxon>Embryophyta</taxon>
        <taxon>Tracheophyta</taxon>
        <taxon>Spermatophyta</taxon>
        <taxon>Magnoliopsida</taxon>
        <taxon>Liliopsida</taxon>
        <taxon>Araceae</taxon>
        <taxon>Pothoideae</taxon>
        <taxon>Potheae</taxon>
        <taxon>Anthurium</taxon>
    </lineage>
</organism>
<evidence type="ECO:0000256" key="2">
    <source>
        <dbReference type="SAM" id="MobiDB-lite"/>
    </source>
</evidence>
<dbReference type="GO" id="GO:0005509">
    <property type="term" value="F:calcium ion binding"/>
    <property type="evidence" value="ECO:0007669"/>
    <property type="project" value="TreeGrafter"/>
</dbReference>
<feature type="region of interest" description="Disordered" evidence="2">
    <location>
        <begin position="47"/>
        <end position="66"/>
    </location>
</feature>